<evidence type="ECO:0000256" key="1">
    <source>
        <dbReference type="SAM" id="MobiDB-lite"/>
    </source>
</evidence>
<evidence type="ECO:0000313" key="2">
    <source>
        <dbReference type="EMBL" id="KAK6621328.1"/>
    </source>
</evidence>
<protein>
    <submittedName>
        <fullName evidence="2">Uncharacterized protein</fullName>
    </submittedName>
</protein>
<comment type="caution">
    <text evidence="2">The sequence shown here is derived from an EMBL/GenBank/DDBJ whole genome shotgun (WGS) entry which is preliminary data.</text>
</comment>
<dbReference type="Proteomes" id="UP001372834">
    <property type="component" value="Unassembled WGS sequence"/>
</dbReference>
<feature type="region of interest" description="Disordered" evidence="1">
    <location>
        <begin position="15"/>
        <end position="52"/>
    </location>
</feature>
<gene>
    <name evidence="2" type="ORF">RUM43_011634</name>
</gene>
<dbReference type="EMBL" id="JAWJWE010000039">
    <property type="protein sequence ID" value="KAK6621328.1"/>
    <property type="molecule type" value="Genomic_DNA"/>
</dbReference>
<accession>A0AAN8PUW0</accession>
<dbReference type="AlphaFoldDB" id="A0AAN8PUW0"/>
<sequence>MSFIKEVSLIKTCLETKENKKPEEKPKFAAKRKASSGKTNERGAGFGGAGEEGGLPTCVQVRQVEIREPLTLDQKLDQYFIRTILDVDVDVDTDTFDESFGFYHRDSFALRSSVTVLAVNLLHRTEMEL</sequence>
<proteinExistence type="predicted"/>
<organism evidence="2 3">
    <name type="scientific">Polyplax serrata</name>
    <name type="common">Common mouse louse</name>
    <dbReference type="NCBI Taxonomy" id="468196"/>
    <lineage>
        <taxon>Eukaryota</taxon>
        <taxon>Metazoa</taxon>
        <taxon>Ecdysozoa</taxon>
        <taxon>Arthropoda</taxon>
        <taxon>Hexapoda</taxon>
        <taxon>Insecta</taxon>
        <taxon>Pterygota</taxon>
        <taxon>Neoptera</taxon>
        <taxon>Paraneoptera</taxon>
        <taxon>Psocodea</taxon>
        <taxon>Troctomorpha</taxon>
        <taxon>Phthiraptera</taxon>
        <taxon>Anoplura</taxon>
        <taxon>Polyplacidae</taxon>
        <taxon>Polyplax</taxon>
    </lineage>
</organism>
<name>A0AAN8PUW0_POLSC</name>
<feature type="compositionally biased region" description="Basic and acidic residues" evidence="1">
    <location>
        <begin position="15"/>
        <end position="27"/>
    </location>
</feature>
<evidence type="ECO:0000313" key="3">
    <source>
        <dbReference type="Proteomes" id="UP001372834"/>
    </source>
</evidence>
<reference evidence="2 3" key="1">
    <citation type="submission" date="2023-10" db="EMBL/GenBank/DDBJ databases">
        <title>Genomes of two closely related lineages of the louse Polyplax serrata with different host specificities.</title>
        <authorList>
            <person name="Martinu J."/>
            <person name="Tarabai H."/>
            <person name="Stefka J."/>
            <person name="Hypsa V."/>
        </authorList>
    </citation>
    <scope>NUCLEOTIDE SEQUENCE [LARGE SCALE GENOMIC DNA]</scope>
    <source>
        <strain evidence="2">HR10_N</strain>
    </source>
</reference>